<name>B9VHG5_PERMB</name>
<evidence type="ECO:0000313" key="2">
    <source>
        <dbReference type="EMBL" id="ACM43285.1"/>
    </source>
</evidence>
<accession>B9VHG5</accession>
<reference evidence="2" key="2">
    <citation type="submission" date="2008-12" db="EMBL/GenBank/DDBJ databases">
        <authorList>
            <person name="Vrana P.B."/>
            <person name="Duselis A.R."/>
        </authorList>
    </citation>
    <scope>NUCLEOTIDE SEQUENCE</scope>
    <source>
        <strain evidence="2">BW</strain>
    </source>
</reference>
<dbReference type="AlphaFoldDB" id="B9VHG5"/>
<protein>
    <submittedName>
        <fullName evidence="2">Tissue inhibitor of metalloproteinase 3</fullName>
    </submittedName>
</protein>
<organism evidence="2">
    <name type="scientific">Peromyscus maniculatus bairdii</name>
    <name type="common">Prairie deer mouse</name>
    <dbReference type="NCBI Taxonomy" id="230844"/>
    <lineage>
        <taxon>Eukaryota</taxon>
        <taxon>Metazoa</taxon>
        <taxon>Chordata</taxon>
        <taxon>Craniata</taxon>
        <taxon>Vertebrata</taxon>
        <taxon>Euteleostomi</taxon>
        <taxon>Mammalia</taxon>
        <taxon>Eutheria</taxon>
        <taxon>Euarchontoglires</taxon>
        <taxon>Glires</taxon>
        <taxon>Rodentia</taxon>
        <taxon>Myomorpha</taxon>
        <taxon>Muroidea</taxon>
        <taxon>Cricetidae</taxon>
        <taxon>Neotominae</taxon>
        <taxon>Peromyscus</taxon>
    </lineage>
</organism>
<feature type="region of interest" description="Disordered" evidence="1">
    <location>
        <begin position="25"/>
        <end position="52"/>
    </location>
</feature>
<feature type="non-terminal residue" evidence="2">
    <location>
        <position position="1"/>
    </location>
</feature>
<dbReference type="EMBL" id="FJ547496">
    <property type="protein sequence ID" value="ACM43285.1"/>
    <property type="molecule type" value="mRNA"/>
</dbReference>
<sequence>VPWLPVQTLRLHPAEGWLLQLVPRMGPSRQEHQQRHRPLNPDLPHLTSFPSH</sequence>
<evidence type="ECO:0000256" key="1">
    <source>
        <dbReference type="SAM" id="MobiDB-lite"/>
    </source>
</evidence>
<proteinExistence type="evidence at transcript level"/>
<reference evidence="2" key="1">
    <citation type="journal article" date="2007" name="Reprod. Fertil. Dev.">
        <title>Changes in cell cycle and extracellular matrix gene expression during placental development in deer mouse (Peromyscus) hybrids.</title>
        <authorList>
            <person name="Duselis A.R."/>
            <person name="Obergfell C."/>
            <person name="Mack J.A."/>
            <person name="O'Neill M.J."/>
            <person name="Nguyen Q.K."/>
            <person name="O'Neill R.J."/>
            <person name="Vrana P.B."/>
        </authorList>
    </citation>
    <scope>NUCLEOTIDE SEQUENCE</scope>
    <source>
        <strain evidence="2">BW</strain>
    </source>
</reference>